<comment type="caution">
    <text evidence="1">The sequence shown here is derived from an EMBL/GenBank/DDBJ whole genome shotgun (WGS) entry which is preliminary data.</text>
</comment>
<dbReference type="Proteomes" id="UP001497535">
    <property type="component" value="Unassembled WGS sequence"/>
</dbReference>
<evidence type="ECO:0000313" key="1">
    <source>
        <dbReference type="EMBL" id="CAK5084944.1"/>
    </source>
</evidence>
<organism evidence="1 2">
    <name type="scientific">Meloidogyne enterolobii</name>
    <name type="common">Root-knot nematode worm</name>
    <name type="synonym">Meloidogyne mayaguensis</name>
    <dbReference type="NCBI Taxonomy" id="390850"/>
    <lineage>
        <taxon>Eukaryota</taxon>
        <taxon>Metazoa</taxon>
        <taxon>Ecdysozoa</taxon>
        <taxon>Nematoda</taxon>
        <taxon>Chromadorea</taxon>
        <taxon>Rhabditida</taxon>
        <taxon>Tylenchina</taxon>
        <taxon>Tylenchomorpha</taxon>
        <taxon>Tylenchoidea</taxon>
        <taxon>Meloidogynidae</taxon>
        <taxon>Meloidogyninae</taxon>
        <taxon>Meloidogyne</taxon>
    </lineage>
</organism>
<dbReference type="EMBL" id="CAVMJV010000055">
    <property type="protein sequence ID" value="CAK5084944.1"/>
    <property type="molecule type" value="Genomic_DNA"/>
</dbReference>
<name>A0ACB1A2F3_MELEN</name>
<accession>A0ACB1A2F3</accession>
<sequence length="1087" mass="122656">MEQFNIGSHVDFPPLRGISSEKKVPTQSPSAKSPPSSSTAQNIEILKESTSSLSLESTSVIKNSKTNEQLVDEKEKESTKVETLRGSNIEEKKVVEYMVCAVEEKGVIGVRRNAAANKQYPHFVSIDNNIAAKCEGFVEKLNLGDLVFISEMEWKKGYEELARNAGEVTKDRKMWYVGKINTQANATVIELIDYATRRNYPGVVIKIKRGGKFNTLMCCLVISAGLQVASRCYRRQLNDITLEQLEIGQLVTVSVASVPQDCLVDEAYVLPPQTEFKIGSDEVLRIGMGVIGTVGAHSPWPYRRDGKNTFYPLTPEMSYEEVELAESVISAAIGYSSENERKEIVENRFEGCSLFVDNKFELRFSNIDNSKVKKLKNVWKVDDQVMLKSEMHLPHFAIGAITKVEFNDSPSFGNNKKFDFWVTVKVVSNQERKNRDVVEELEYAKDGGYIVVHPVLFKGLESRRECFASNLPSRIARTDTDQGKLMRALLAREVEVIDENEDDSDTSVIEQMHPLMRLLNARQQVTAKSLLKDGCQFTFQQAPPGVGKTYVASVVVDILLSVLNDVKVAVITAANLPLAKLAKELEEILGSAEMEDSGAIAFFSGYAKEKYRDSINELRQHMLISKLALNEERMDNEMRRDCREYSENFERRPRLTKEKRIGSMFSEISQLRIVFATSTMAEEMVGNALLDTSVLIFDEATQGSFAELANLVCRLPKLEKILVTGDKYQLGVHLQDLPSSLHEGFGLESMVDQLVGSSLVHHTRLVTCYRMHPLLVHIVSYASYEQHDESLEPGTAEEDRTLLTLSRFPLPMQNVPIVLLNIIGTCRQDSVSHSLTNDEQTTSVVNLVSALYNYISPDVSLVVICLYLYQKECLQKEFENLGWNVLVVSVDGYQAQESDLVVLVTTRSRRNIGNLGDTSDFLRDDCRATVALSRAKHGLFLVGNVEILRSGTVWNRFLDKASEYTHIVGSEYLNVLRSGRCKRDRFGQLLSADGRTVSDFSDEIPFEPQQEIWTNTRRNECWRNEPSTSGTSSNRNVRREDWFDGDNGGNTNKNTNPFYYRKDSNWKQWAGRTVTRSNKWNGGNSWR</sequence>
<reference evidence="1" key="1">
    <citation type="submission" date="2023-11" db="EMBL/GenBank/DDBJ databases">
        <authorList>
            <person name="Poullet M."/>
        </authorList>
    </citation>
    <scope>NUCLEOTIDE SEQUENCE</scope>
    <source>
        <strain evidence="1">E1834</strain>
    </source>
</reference>
<evidence type="ECO:0000313" key="2">
    <source>
        <dbReference type="Proteomes" id="UP001497535"/>
    </source>
</evidence>
<keyword evidence="2" id="KW-1185">Reference proteome</keyword>
<proteinExistence type="predicted"/>
<protein>
    <submittedName>
        <fullName evidence="1">Uncharacterized protein</fullName>
    </submittedName>
</protein>
<gene>
    <name evidence="1" type="ORF">MENTE1834_LOCUS32357</name>
</gene>